<dbReference type="Proteomes" id="UP000054538">
    <property type="component" value="Unassembled WGS sequence"/>
</dbReference>
<evidence type="ECO:0000313" key="1">
    <source>
        <dbReference type="EMBL" id="KIK91048.1"/>
    </source>
</evidence>
<dbReference type="InParanoid" id="A0A0D0DJ23"/>
<name>A0A0D0DJ23_9AGAM</name>
<keyword evidence="2" id="KW-1185">Reference proteome</keyword>
<gene>
    <name evidence="1" type="ORF">PAXRUDRAFT_831168</name>
</gene>
<protein>
    <submittedName>
        <fullName evidence="1">Unplaced genomic scaffold scaffold_612, whole genome shotgun sequence</fullName>
    </submittedName>
</protein>
<dbReference type="AlphaFoldDB" id="A0A0D0DJ23"/>
<dbReference type="HOGENOM" id="CLU_2655231_0_0_1"/>
<organism evidence="1 2">
    <name type="scientific">Paxillus rubicundulus Ve08.2h10</name>
    <dbReference type="NCBI Taxonomy" id="930991"/>
    <lineage>
        <taxon>Eukaryota</taxon>
        <taxon>Fungi</taxon>
        <taxon>Dikarya</taxon>
        <taxon>Basidiomycota</taxon>
        <taxon>Agaricomycotina</taxon>
        <taxon>Agaricomycetes</taxon>
        <taxon>Agaricomycetidae</taxon>
        <taxon>Boletales</taxon>
        <taxon>Paxilineae</taxon>
        <taxon>Paxillaceae</taxon>
        <taxon>Paxillus</taxon>
    </lineage>
</organism>
<sequence>MGRSVTDRVLTISIYVYWTDAQRTASPERISTHLSVRCTGYHRLATPTPSRRRKKHVVPLHRMTWRLRYRVHIPRI</sequence>
<reference evidence="1 2" key="1">
    <citation type="submission" date="2014-04" db="EMBL/GenBank/DDBJ databases">
        <authorList>
            <consortium name="DOE Joint Genome Institute"/>
            <person name="Kuo A."/>
            <person name="Kohler A."/>
            <person name="Jargeat P."/>
            <person name="Nagy L.G."/>
            <person name="Floudas D."/>
            <person name="Copeland A."/>
            <person name="Barry K.W."/>
            <person name="Cichocki N."/>
            <person name="Veneault-Fourrey C."/>
            <person name="LaButti K."/>
            <person name="Lindquist E.A."/>
            <person name="Lipzen A."/>
            <person name="Lundell T."/>
            <person name="Morin E."/>
            <person name="Murat C."/>
            <person name="Sun H."/>
            <person name="Tunlid A."/>
            <person name="Henrissat B."/>
            <person name="Grigoriev I.V."/>
            <person name="Hibbett D.S."/>
            <person name="Martin F."/>
            <person name="Nordberg H.P."/>
            <person name="Cantor M.N."/>
            <person name="Hua S.X."/>
        </authorList>
    </citation>
    <scope>NUCLEOTIDE SEQUENCE [LARGE SCALE GENOMIC DNA]</scope>
    <source>
        <strain evidence="1 2">Ve08.2h10</strain>
    </source>
</reference>
<dbReference type="EMBL" id="KN825434">
    <property type="protein sequence ID" value="KIK91048.1"/>
    <property type="molecule type" value="Genomic_DNA"/>
</dbReference>
<evidence type="ECO:0000313" key="2">
    <source>
        <dbReference type="Proteomes" id="UP000054538"/>
    </source>
</evidence>
<accession>A0A0D0DJ23</accession>
<proteinExistence type="predicted"/>
<reference evidence="2" key="2">
    <citation type="submission" date="2015-01" db="EMBL/GenBank/DDBJ databases">
        <title>Evolutionary Origins and Diversification of the Mycorrhizal Mutualists.</title>
        <authorList>
            <consortium name="DOE Joint Genome Institute"/>
            <consortium name="Mycorrhizal Genomics Consortium"/>
            <person name="Kohler A."/>
            <person name="Kuo A."/>
            <person name="Nagy L.G."/>
            <person name="Floudas D."/>
            <person name="Copeland A."/>
            <person name="Barry K.W."/>
            <person name="Cichocki N."/>
            <person name="Veneault-Fourrey C."/>
            <person name="LaButti K."/>
            <person name="Lindquist E.A."/>
            <person name="Lipzen A."/>
            <person name="Lundell T."/>
            <person name="Morin E."/>
            <person name="Murat C."/>
            <person name="Riley R."/>
            <person name="Ohm R."/>
            <person name="Sun H."/>
            <person name="Tunlid A."/>
            <person name="Henrissat B."/>
            <person name="Grigoriev I.V."/>
            <person name="Hibbett D.S."/>
            <person name="Martin F."/>
        </authorList>
    </citation>
    <scope>NUCLEOTIDE SEQUENCE [LARGE SCALE GENOMIC DNA]</scope>
    <source>
        <strain evidence="2">Ve08.2h10</strain>
    </source>
</reference>